<dbReference type="AlphaFoldDB" id="A0A6J7IG71"/>
<reference evidence="2" key="1">
    <citation type="submission" date="2020-05" db="EMBL/GenBank/DDBJ databases">
        <authorList>
            <person name="Chiriac C."/>
            <person name="Salcher M."/>
            <person name="Ghai R."/>
            <person name="Kavagutti S V."/>
        </authorList>
    </citation>
    <scope>NUCLEOTIDE SEQUENCE</scope>
</reference>
<feature type="region of interest" description="Disordered" evidence="1">
    <location>
        <begin position="74"/>
        <end position="99"/>
    </location>
</feature>
<organism evidence="2">
    <name type="scientific">freshwater metagenome</name>
    <dbReference type="NCBI Taxonomy" id="449393"/>
    <lineage>
        <taxon>unclassified sequences</taxon>
        <taxon>metagenomes</taxon>
        <taxon>ecological metagenomes</taxon>
    </lineage>
</organism>
<dbReference type="EMBL" id="CAFBMR010000130">
    <property type="protein sequence ID" value="CAB4930009.1"/>
    <property type="molecule type" value="Genomic_DNA"/>
</dbReference>
<protein>
    <submittedName>
        <fullName evidence="2">Unannotated protein</fullName>
    </submittedName>
</protein>
<evidence type="ECO:0000313" key="2">
    <source>
        <dbReference type="EMBL" id="CAB4930009.1"/>
    </source>
</evidence>
<accession>A0A6J7IG71</accession>
<name>A0A6J7IG71_9ZZZZ</name>
<gene>
    <name evidence="2" type="ORF">UFOPK3610_01888</name>
</gene>
<evidence type="ECO:0000256" key="1">
    <source>
        <dbReference type="SAM" id="MobiDB-lite"/>
    </source>
</evidence>
<proteinExistence type="predicted"/>
<sequence length="99" mass="11347">MEVIPGDFGRRGHDYREDIPPFVSEIFDLPVTAPQMERMDHALRQRELEWAEKRVVTEQLARAREAVSRELKSWGVTPDSPQGSEMIKSILSDVLNPSN</sequence>